<keyword evidence="5 6" id="KW-0472">Membrane</keyword>
<protein>
    <submittedName>
        <fullName evidence="7">S39AC protein</fullName>
    </submittedName>
</protein>
<evidence type="ECO:0000256" key="4">
    <source>
        <dbReference type="ARBA" id="ARBA00022989"/>
    </source>
</evidence>
<reference evidence="7 8" key="1">
    <citation type="submission" date="2019-09" db="EMBL/GenBank/DDBJ databases">
        <title>Bird 10,000 Genomes (B10K) Project - Family phase.</title>
        <authorList>
            <person name="Zhang G."/>
        </authorList>
    </citation>
    <scope>NUCLEOTIDE SEQUENCE [LARGE SCALE GENOMIC DNA]</scope>
    <source>
        <strain evidence="7">OUT-0003</strain>
        <tissue evidence="7">Muscle</tissue>
    </source>
</reference>
<evidence type="ECO:0000256" key="2">
    <source>
        <dbReference type="ARBA" id="ARBA00006939"/>
    </source>
</evidence>
<dbReference type="GO" id="GO:0005886">
    <property type="term" value="C:plasma membrane"/>
    <property type="evidence" value="ECO:0007669"/>
    <property type="project" value="TreeGrafter"/>
</dbReference>
<dbReference type="AlphaFoldDB" id="A0A7K6YB14"/>
<evidence type="ECO:0000256" key="1">
    <source>
        <dbReference type="ARBA" id="ARBA00004141"/>
    </source>
</evidence>
<proteinExistence type="inferred from homology"/>
<feature type="non-terminal residue" evidence="7">
    <location>
        <position position="225"/>
    </location>
</feature>
<evidence type="ECO:0000256" key="6">
    <source>
        <dbReference type="SAM" id="Phobius"/>
    </source>
</evidence>
<feature type="transmembrane region" description="Helical" evidence="6">
    <location>
        <begin position="6"/>
        <end position="24"/>
    </location>
</feature>
<feature type="transmembrane region" description="Helical" evidence="6">
    <location>
        <begin position="31"/>
        <end position="55"/>
    </location>
</feature>
<dbReference type="GO" id="GO:0071578">
    <property type="term" value="P:zinc ion import across plasma membrane"/>
    <property type="evidence" value="ECO:0007669"/>
    <property type="project" value="TreeGrafter"/>
</dbReference>
<dbReference type="InterPro" id="IPR003689">
    <property type="entry name" value="ZIP"/>
</dbReference>
<dbReference type="GO" id="GO:0140410">
    <property type="term" value="F:monoatomic cation:bicarbonate symporter activity"/>
    <property type="evidence" value="ECO:0007669"/>
    <property type="project" value="TreeGrafter"/>
</dbReference>
<dbReference type="Pfam" id="PF02535">
    <property type="entry name" value="Zip"/>
    <property type="match status" value="1"/>
</dbReference>
<feature type="non-terminal residue" evidence="7">
    <location>
        <position position="1"/>
    </location>
</feature>
<comment type="caution">
    <text evidence="7">The sequence shown here is derived from an EMBL/GenBank/DDBJ whole genome shotgun (WGS) entry which is preliminary data.</text>
</comment>
<keyword evidence="8" id="KW-1185">Reference proteome</keyword>
<evidence type="ECO:0000256" key="3">
    <source>
        <dbReference type="ARBA" id="ARBA00022692"/>
    </source>
</evidence>
<name>A0A7K6YB14_ALCTO</name>
<keyword evidence="4 6" id="KW-1133">Transmembrane helix</keyword>
<feature type="transmembrane region" description="Helical" evidence="6">
    <location>
        <begin position="78"/>
        <end position="103"/>
    </location>
</feature>
<evidence type="ECO:0000313" key="7">
    <source>
        <dbReference type="EMBL" id="NWX68785.1"/>
    </source>
</evidence>
<evidence type="ECO:0000256" key="5">
    <source>
        <dbReference type="ARBA" id="ARBA00023136"/>
    </source>
</evidence>
<sequence>YGYSTVAVLLITIGSMFGTTLILFNSCQEIYTLILQLFVGLAVGTLSGDALLHLIPQTLGLHKHEAQELEHFYDGKEYIWKLLGIIGGIHGFFLIEKCFFLLVTPRDQVKLCTVYPLKNLFSFETFHSAYGSNFCIFKQKHYFLESPEDSESAEVPPESKTISKKSKKISLLAIMVLVGDSLHNFADGLVIGAAFSSSTETGVTTTVAILCHEIPHEMGDFAVLL</sequence>
<accession>A0A7K6YB14</accession>
<gene>
    <name evidence="7" type="primary">Slc39a12</name>
    <name evidence="7" type="ORF">ALCTOR_R05523</name>
</gene>
<dbReference type="GO" id="GO:0005385">
    <property type="term" value="F:zinc ion transmembrane transporter activity"/>
    <property type="evidence" value="ECO:0007669"/>
    <property type="project" value="TreeGrafter"/>
</dbReference>
<comment type="similarity">
    <text evidence="2">Belongs to the ZIP transporter (TC 2.A.5) family.</text>
</comment>
<comment type="subcellular location">
    <subcellularLocation>
        <location evidence="1">Membrane</location>
        <topology evidence="1">Multi-pass membrane protein</topology>
    </subcellularLocation>
</comment>
<dbReference type="Proteomes" id="UP000536033">
    <property type="component" value="Unassembled WGS sequence"/>
</dbReference>
<dbReference type="GO" id="GO:0030003">
    <property type="term" value="P:intracellular monoatomic cation homeostasis"/>
    <property type="evidence" value="ECO:0007669"/>
    <property type="project" value="TreeGrafter"/>
</dbReference>
<dbReference type="PANTHER" id="PTHR12191:SF4">
    <property type="entry name" value="ZINC TRANSPORTER ZIP12"/>
    <property type="match status" value="1"/>
</dbReference>
<dbReference type="PANTHER" id="PTHR12191">
    <property type="entry name" value="SOLUTE CARRIER FAMILY 39"/>
    <property type="match status" value="1"/>
</dbReference>
<keyword evidence="3 6" id="KW-0812">Transmembrane</keyword>
<organism evidence="7 8">
    <name type="scientific">Alca torda</name>
    <name type="common">Razorbill</name>
    <dbReference type="NCBI Taxonomy" id="28689"/>
    <lineage>
        <taxon>Eukaryota</taxon>
        <taxon>Metazoa</taxon>
        <taxon>Chordata</taxon>
        <taxon>Craniata</taxon>
        <taxon>Vertebrata</taxon>
        <taxon>Euteleostomi</taxon>
        <taxon>Archelosauria</taxon>
        <taxon>Archosauria</taxon>
        <taxon>Dinosauria</taxon>
        <taxon>Saurischia</taxon>
        <taxon>Theropoda</taxon>
        <taxon>Coelurosauria</taxon>
        <taxon>Aves</taxon>
        <taxon>Neognathae</taxon>
        <taxon>Neoaves</taxon>
        <taxon>Charadriiformes</taxon>
        <taxon>Alcidae</taxon>
        <taxon>Alca</taxon>
    </lineage>
</organism>
<evidence type="ECO:0000313" key="8">
    <source>
        <dbReference type="Proteomes" id="UP000536033"/>
    </source>
</evidence>
<dbReference type="EMBL" id="VZSD01001738">
    <property type="protein sequence ID" value="NWX68785.1"/>
    <property type="molecule type" value="Genomic_DNA"/>
</dbReference>
<dbReference type="InterPro" id="IPR050799">
    <property type="entry name" value="ZIP_Transporter"/>
</dbReference>